<evidence type="ECO:0000313" key="2">
    <source>
        <dbReference type="Proteomes" id="UP001500902"/>
    </source>
</evidence>
<dbReference type="Proteomes" id="UP001500902">
    <property type="component" value="Unassembled WGS sequence"/>
</dbReference>
<gene>
    <name evidence="1" type="ORF">GCM10022224_010060</name>
</gene>
<dbReference type="RefSeq" id="WP_344873425.1">
    <property type="nucleotide sequence ID" value="NZ_BAAAZP010000014.1"/>
</dbReference>
<accession>A0ABP7B4Q9</accession>
<keyword evidence="2" id="KW-1185">Reference proteome</keyword>
<reference evidence="2" key="1">
    <citation type="journal article" date="2019" name="Int. J. Syst. Evol. Microbiol.">
        <title>The Global Catalogue of Microorganisms (GCM) 10K type strain sequencing project: providing services to taxonomists for standard genome sequencing and annotation.</title>
        <authorList>
            <consortium name="The Broad Institute Genomics Platform"/>
            <consortium name="The Broad Institute Genome Sequencing Center for Infectious Disease"/>
            <person name="Wu L."/>
            <person name="Ma J."/>
        </authorList>
    </citation>
    <scope>NUCLEOTIDE SEQUENCE [LARGE SCALE GENOMIC DNA]</scope>
    <source>
        <strain evidence="2">JCM 16904</strain>
    </source>
</reference>
<organism evidence="1 2">
    <name type="scientific">Nonomuraea antimicrobica</name>
    <dbReference type="NCBI Taxonomy" id="561173"/>
    <lineage>
        <taxon>Bacteria</taxon>
        <taxon>Bacillati</taxon>
        <taxon>Actinomycetota</taxon>
        <taxon>Actinomycetes</taxon>
        <taxon>Streptosporangiales</taxon>
        <taxon>Streptosporangiaceae</taxon>
        <taxon>Nonomuraea</taxon>
    </lineage>
</organism>
<comment type="caution">
    <text evidence="1">The sequence shown here is derived from an EMBL/GenBank/DDBJ whole genome shotgun (WGS) entry which is preliminary data.</text>
</comment>
<dbReference type="EMBL" id="BAAAZP010000014">
    <property type="protein sequence ID" value="GAA3649323.1"/>
    <property type="molecule type" value="Genomic_DNA"/>
</dbReference>
<sequence length="242" mass="27134">MMAFPFAMTLKTFTILQWSSGALVTAASALAKSFIDEDRLSTIAERWREMARYLDAPVTTLAGMPEESRRGWIAADQGEFAVVTVEMHEKTGSLRALFLEIADAFDELARVARHWVHSVNMLGAALLTQVVALQVLRRYPPAAIQARWYLRWLAAAADKMTWLMIMGLVIYVKSQMSRIDAASVQLKKFDRFASSAVIDFAHVRIDTETNPTYQEPDPGEKLPDQAEDFGWVAPEHADAGQR</sequence>
<proteinExistence type="predicted"/>
<evidence type="ECO:0000313" key="1">
    <source>
        <dbReference type="EMBL" id="GAA3649323.1"/>
    </source>
</evidence>
<name>A0ABP7B4Q9_9ACTN</name>
<protein>
    <submittedName>
        <fullName evidence="1">Uncharacterized protein</fullName>
    </submittedName>
</protein>